<evidence type="ECO:0000256" key="1">
    <source>
        <dbReference type="SAM" id="MobiDB-lite"/>
    </source>
</evidence>
<dbReference type="Gene3D" id="3.40.720.10">
    <property type="entry name" value="Alkaline Phosphatase, subunit A"/>
    <property type="match status" value="1"/>
</dbReference>
<dbReference type="SUPFAM" id="SSF53649">
    <property type="entry name" value="Alkaline phosphatase-like"/>
    <property type="match status" value="1"/>
</dbReference>
<feature type="region of interest" description="Disordered" evidence="1">
    <location>
        <begin position="60"/>
        <end position="85"/>
    </location>
</feature>
<sequence length="99" mass="10830">MTDALDESLGDVFEALFEADMLDNTILVMSSDNGGLPFGQESNSGFTFLYVEQRNPLGRGNQGQCLHLEPSPQPEAESVEPDDANHRLATHSILCSRYA</sequence>
<dbReference type="HOGENOM" id="CLU_2322929_0_0_1"/>
<evidence type="ECO:0000313" key="2">
    <source>
        <dbReference type="EMBL" id="EEC13636.1"/>
    </source>
</evidence>
<dbReference type="VEuPathDB" id="VectorBase:ISCI010889"/>
<reference evidence="2 4" key="1">
    <citation type="submission" date="2008-03" db="EMBL/GenBank/DDBJ databases">
        <title>Annotation of Ixodes scapularis.</title>
        <authorList>
            <consortium name="Ixodes scapularis Genome Project Consortium"/>
            <person name="Caler E."/>
            <person name="Hannick L.I."/>
            <person name="Bidwell S."/>
            <person name="Joardar V."/>
            <person name="Thiagarajan M."/>
            <person name="Amedeo P."/>
            <person name="Galinsky K.J."/>
            <person name="Schobel S."/>
            <person name="Inman J."/>
            <person name="Hostetler J."/>
            <person name="Miller J."/>
            <person name="Hammond M."/>
            <person name="Megy K."/>
            <person name="Lawson D."/>
            <person name="Kodira C."/>
            <person name="Sutton G."/>
            <person name="Meyer J."/>
            <person name="Hill C.A."/>
            <person name="Birren B."/>
            <person name="Nene V."/>
            <person name="Collins F."/>
            <person name="Alarcon-Chaidez F."/>
            <person name="Wikel S."/>
            <person name="Strausberg R."/>
        </authorList>
    </citation>
    <scope>NUCLEOTIDE SEQUENCE [LARGE SCALE GENOMIC DNA]</scope>
    <source>
        <strain evidence="4">Wikel</strain>
        <strain evidence="2">Wikel colony</strain>
    </source>
</reference>
<dbReference type="VEuPathDB" id="VectorBase:ISCW010889"/>
<reference evidence="3" key="2">
    <citation type="submission" date="2020-05" db="UniProtKB">
        <authorList>
            <consortium name="EnsemblMetazoa"/>
        </authorList>
    </citation>
    <scope>IDENTIFICATION</scope>
    <source>
        <strain evidence="3">wikel</strain>
    </source>
</reference>
<dbReference type="EMBL" id="ABJB010460617">
    <property type="status" value="NOT_ANNOTATED_CDS"/>
    <property type="molecule type" value="Genomic_DNA"/>
</dbReference>
<organism>
    <name type="scientific">Ixodes scapularis</name>
    <name type="common">Black-legged tick</name>
    <name type="synonym">Deer tick</name>
    <dbReference type="NCBI Taxonomy" id="6945"/>
    <lineage>
        <taxon>Eukaryota</taxon>
        <taxon>Metazoa</taxon>
        <taxon>Ecdysozoa</taxon>
        <taxon>Arthropoda</taxon>
        <taxon>Chelicerata</taxon>
        <taxon>Arachnida</taxon>
        <taxon>Acari</taxon>
        <taxon>Parasitiformes</taxon>
        <taxon>Ixodida</taxon>
        <taxon>Ixodoidea</taxon>
        <taxon>Ixodidae</taxon>
        <taxon>Ixodinae</taxon>
        <taxon>Ixodes</taxon>
    </lineage>
</organism>
<gene>
    <name evidence="2" type="ORF">IscW_ISCW010889</name>
</gene>
<feature type="non-terminal residue" evidence="2">
    <location>
        <position position="99"/>
    </location>
</feature>
<dbReference type="EMBL" id="DS853569">
    <property type="protein sequence ID" value="EEC13636.1"/>
    <property type="molecule type" value="Genomic_DNA"/>
</dbReference>
<evidence type="ECO:0000313" key="3">
    <source>
        <dbReference type="EnsemblMetazoa" id="ISCW010889-PA"/>
    </source>
</evidence>
<protein>
    <submittedName>
        <fullName evidence="2 3">Uncharacterized protein</fullName>
    </submittedName>
</protein>
<keyword evidence="4" id="KW-1185">Reference proteome</keyword>
<dbReference type="PaxDb" id="6945-B7Q464"/>
<dbReference type="InterPro" id="IPR017850">
    <property type="entry name" value="Alkaline_phosphatase_core_sf"/>
</dbReference>
<accession>B7Q464</accession>
<dbReference type="AlphaFoldDB" id="B7Q464"/>
<dbReference type="Proteomes" id="UP000001555">
    <property type="component" value="Unassembled WGS sequence"/>
</dbReference>
<feature type="non-terminal residue" evidence="2">
    <location>
        <position position="1"/>
    </location>
</feature>
<dbReference type="InParanoid" id="B7Q464"/>
<evidence type="ECO:0000313" key="4">
    <source>
        <dbReference type="Proteomes" id="UP000001555"/>
    </source>
</evidence>
<name>B7Q464_IXOSC</name>
<dbReference type="EnsemblMetazoa" id="ISCW010889-RA">
    <property type="protein sequence ID" value="ISCW010889-PA"/>
    <property type="gene ID" value="ISCW010889"/>
</dbReference>
<proteinExistence type="predicted"/>